<accession>A0A830FBR2</accession>
<evidence type="ECO:0000256" key="1">
    <source>
        <dbReference type="SAM" id="Phobius"/>
    </source>
</evidence>
<gene>
    <name evidence="2" type="ORF">GCM10009037_23010</name>
</gene>
<protein>
    <submittedName>
        <fullName evidence="2">Uncharacterized protein</fullName>
    </submittedName>
</protein>
<reference evidence="2 3" key="1">
    <citation type="journal article" date="2019" name="Int. J. Syst. Evol. Microbiol.">
        <title>The Global Catalogue of Microorganisms (GCM) 10K type strain sequencing project: providing services to taxonomists for standard genome sequencing and annotation.</title>
        <authorList>
            <consortium name="The Broad Institute Genomics Platform"/>
            <consortium name="The Broad Institute Genome Sequencing Center for Infectious Disease"/>
            <person name="Wu L."/>
            <person name="Ma J."/>
        </authorList>
    </citation>
    <scope>NUCLEOTIDE SEQUENCE [LARGE SCALE GENOMIC DNA]</scope>
    <source>
        <strain evidence="2 3">JCM 19585</strain>
    </source>
</reference>
<name>A0A830FBR2_9EURY</name>
<keyword evidence="1" id="KW-1133">Transmembrane helix</keyword>
<proteinExistence type="predicted"/>
<dbReference type="Proteomes" id="UP000628840">
    <property type="component" value="Unassembled WGS sequence"/>
</dbReference>
<comment type="caution">
    <text evidence="2">The sequence shown here is derived from an EMBL/GenBank/DDBJ whole genome shotgun (WGS) entry which is preliminary data.</text>
</comment>
<feature type="transmembrane region" description="Helical" evidence="1">
    <location>
        <begin position="20"/>
        <end position="39"/>
    </location>
</feature>
<keyword evidence="1" id="KW-0472">Membrane</keyword>
<evidence type="ECO:0000313" key="2">
    <source>
        <dbReference type="EMBL" id="GGL38780.1"/>
    </source>
</evidence>
<dbReference type="RefSeq" id="WP_188883889.1">
    <property type="nucleotide sequence ID" value="NZ_BMPF01000003.1"/>
</dbReference>
<dbReference type="EMBL" id="BMPF01000003">
    <property type="protein sequence ID" value="GGL38780.1"/>
    <property type="molecule type" value="Genomic_DNA"/>
</dbReference>
<sequence>MVRWSWDAFWDTVENFTPLWFALAVTDALIGLGLVYILLSQPFDTSDPSVVVATVDLAIVAVTLVPLCYVLYRIRQLKREEY</sequence>
<keyword evidence="1" id="KW-0812">Transmembrane</keyword>
<feature type="transmembrane region" description="Helical" evidence="1">
    <location>
        <begin position="51"/>
        <end position="72"/>
    </location>
</feature>
<dbReference type="AlphaFoldDB" id="A0A830FBR2"/>
<dbReference type="OrthoDB" id="374606at2157"/>
<organism evidence="2 3">
    <name type="scientific">Halarchaeum grantii</name>
    <dbReference type="NCBI Taxonomy" id="1193105"/>
    <lineage>
        <taxon>Archaea</taxon>
        <taxon>Methanobacteriati</taxon>
        <taxon>Methanobacteriota</taxon>
        <taxon>Stenosarchaea group</taxon>
        <taxon>Halobacteria</taxon>
        <taxon>Halobacteriales</taxon>
        <taxon>Halobacteriaceae</taxon>
    </lineage>
</organism>
<keyword evidence="3" id="KW-1185">Reference proteome</keyword>
<evidence type="ECO:0000313" key="3">
    <source>
        <dbReference type="Proteomes" id="UP000628840"/>
    </source>
</evidence>